<sequence>MGQTKLSRRELPEEHFVQLEIILQRHAEALEADVRALQTADETAQWSGDWKRYYNWHFAKIFASVKIFRNWGADAAAWQLLPLRQYPNRGNQKD</sequence>
<keyword evidence="2" id="KW-1185">Reference proteome</keyword>
<evidence type="ECO:0000313" key="1">
    <source>
        <dbReference type="EMBL" id="MEK0185031.1"/>
    </source>
</evidence>
<dbReference type="EMBL" id="JBBLXS010000089">
    <property type="protein sequence ID" value="MEK0185031.1"/>
    <property type="molecule type" value="Genomic_DNA"/>
</dbReference>
<proteinExistence type="predicted"/>
<name>A0ABU8YL98_9CYAN</name>
<dbReference type="RefSeq" id="WP_340524902.1">
    <property type="nucleotide sequence ID" value="NZ_JBBLXS010000089.1"/>
</dbReference>
<reference evidence="1 2" key="1">
    <citation type="journal article" date="2020" name="Harmful Algae">
        <title>Molecular and morphological characterization of a novel dihydroanatoxin-a producing Microcoleus species (cyanobacteria) from the Russian River, California, USA.</title>
        <authorList>
            <person name="Conklin K.Y."/>
            <person name="Stancheva R."/>
            <person name="Otten T.G."/>
            <person name="Fadness R."/>
            <person name="Boyer G.L."/>
            <person name="Read B."/>
            <person name="Zhang X."/>
            <person name="Sheath R.G."/>
        </authorList>
    </citation>
    <scope>NUCLEOTIDE SEQUENCE [LARGE SCALE GENOMIC DNA]</scope>
    <source>
        <strain evidence="1 2">PTRS2</strain>
    </source>
</reference>
<gene>
    <name evidence="1" type="ORF">WMG39_09180</name>
</gene>
<accession>A0ABU8YL98</accession>
<protein>
    <submittedName>
        <fullName evidence="1">Uncharacterized protein</fullName>
    </submittedName>
</protein>
<comment type="caution">
    <text evidence="1">The sequence shown here is derived from an EMBL/GenBank/DDBJ whole genome shotgun (WGS) entry which is preliminary data.</text>
</comment>
<organism evidence="1 2">
    <name type="scientific">Microcoleus anatoxicus PTRS2</name>
    <dbReference type="NCBI Taxonomy" id="2705321"/>
    <lineage>
        <taxon>Bacteria</taxon>
        <taxon>Bacillati</taxon>
        <taxon>Cyanobacteriota</taxon>
        <taxon>Cyanophyceae</taxon>
        <taxon>Oscillatoriophycideae</taxon>
        <taxon>Oscillatoriales</taxon>
        <taxon>Microcoleaceae</taxon>
        <taxon>Microcoleus</taxon>
        <taxon>Microcoleus anatoxicus</taxon>
    </lineage>
</organism>
<dbReference type="Proteomes" id="UP001384579">
    <property type="component" value="Unassembled WGS sequence"/>
</dbReference>
<evidence type="ECO:0000313" key="2">
    <source>
        <dbReference type="Proteomes" id="UP001384579"/>
    </source>
</evidence>